<accession>A0AAV3YS49</accession>
<evidence type="ECO:0000313" key="2">
    <source>
        <dbReference type="EMBL" id="GFN85888.1"/>
    </source>
</evidence>
<dbReference type="EMBL" id="BLXT01001480">
    <property type="protein sequence ID" value="GFN85888.1"/>
    <property type="molecule type" value="Genomic_DNA"/>
</dbReference>
<keyword evidence="3" id="KW-1185">Reference proteome</keyword>
<dbReference type="AlphaFoldDB" id="A0AAV3YS49"/>
<protein>
    <submittedName>
        <fullName evidence="2">Uncharacterized protein</fullName>
    </submittedName>
</protein>
<reference evidence="2 3" key="1">
    <citation type="journal article" date="2021" name="Elife">
        <title>Chloroplast acquisition without the gene transfer in kleptoplastic sea slugs, Plakobranchus ocellatus.</title>
        <authorList>
            <person name="Maeda T."/>
            <person name="Takahashi S."/>
            <person name="Yoshida T."/>
            <person name="Shimamura S."/>
            <person name="Takaki Y."/>
            <person name="Nagai Y."/>
            <person name="Toyoda A."/>
            <person name="Suzuki Y."/>
            <person name="Arimoto A."/>
            <person name="Ishii H."/>
            <person name="Satoh N."/>
            <person name="Nishiyama T."/>
            <person name="Hasebe M."/>
            <person name="Maruyama T."/>
            <person name="Minagawa J."/>
            <person name="Obokata J."/>
            <person name="Shigenobu S."/>
        </authorList>
    </citation>
    <scope>NUCLEOTIDE SEQUENCE [LARGE SCALE GENOMIC DNA]</scope>
</reference>
<comment type="caution">
    <text evidence="2">The sequence shown here is derived from an EMBL/GenBank/DDBJ whole genome shotgun (WGS) entry which is preliminary data.</text>
</comment>
<proteinExistence type="predicted"/>
<name>A0AAV3YS49_9GAST</name>
<evidence type="ECO:0000256" key="1">
    <source>
        <dbReference type="SAM" id="MobiDB-lite"/>
    </source>
</evidence>
<organism evidence="2 3">
    <name type="scientific">Plakobranchus ocellatus</name>
    <dbReference type="NCBI Taxonomy" id="259542"/>
    <lineage>
        <taxon>Eukaryota</taxon>
        <taxon>Metazoa</taxon>
        <taxon>Spiralia</taxon>
        <taxon>Lophotrochozoa</taxon>
        <taxon>Mollusca</taxon>
        <taxon>Gastropoda</taxon>
        <taxon>Heterobranchia</taxon>
        <taxon>Euthyneura</taxon>
        <taxon>Panpulmonata</taxon>
        <taxon>Sacoglossa</taxon>
        <taxon>Placobranchoidea</taxon>
        <taxon>Plakobranchidae</taxon>
        <taxon>Plakobranchus</taxon>
    </lineage>
</organism>
<evidence type="ECO:0000313" key="3">
    <source>
        <dbReference type="Proteomes" id="UP000735302"/>
    </source>
</evidence>
<gene>
    <name evidence="2" type="ORF">PoB_001239400</name>
</gene>
<feature type="region of interest" description="Disordered" evidence="1">
    <location>
        <begin position="1"/>
        <end position="72"/>
    </location>
</feature>
<sequence length="72" mass="7480">MCGRRVSTDSRAALLPAMPLTPPLTKSPQQSDYRLSGSPSGQSTGGGARTCDRRLPADIRADSLATVPPTSP</sequence>
<dbReference type="Proteomes" id="UP000735302">
    <property type="component" value="Unassembled WGS sequence"/>
</dbReference>
<feature type="compositionally biased region" description="Basic and acidic residues" evidence="1">
    <location>
        <begin position="50"/>
        <end position="61"/>
    </location>
</feature>